<reference evidence="10" key="1">
    <citation type="submission" date="2017-04" db="EMBL/GenBank/DDBJ databases">
        <authorList>
            <person name="Song Y."/>
            <person name="Cho B.-K."/>
        </authorList>
    </citation>
    <scope>NUCLEOTIDE SEQUENCE [LARGE SCALE GENOMIC DNA]</scope>
    <source>
        <strain evidence="10">SL1</strain>
    </source>
</reference>
<dbReference type="InterPro" id="IPR018089">
    <property type="entry name" value="OMPdecase_AS"/>
</dbReference>
<evidence type="ECO:0000313" key="9">
    <source>
        <dbReference type="EMBL" id="AWI07001.1"/>
    </source>
</evidence>
<dbReference type="EMBL" id="CP020953">
    <property type="protein sequence ID" value="AWI07001.1"/>
    <property type="molecule type" value="Genomic_DNA"/>
</dbReference>
<dbReference type="UniPathway" id="UPA00070">
    <property type="reaction ID" value="UER00120"/>
</dbReference>
<evidence type="ECO:0000256" key="7">
    <source>
        <dbReference type="HAMAP-Rule" id="MF_01215"/>
    </source>
</evidence>
<keyword evidence="5 7" id="KW-0456">Lyase</keyword>
<dbReference type="GO" id="GO:0044205">
    <property type="term" value="P:'de novo' UMP biosynthetic process"/>
    <property type="evidence" value="ECO:0007669"/>
    <property type="project" value="UniProtKB-UniRule"/>
</dbReference>
<dbReference type="PANTHER" id="PTHR43375:SF1">
    <property type="entry name" value="OROTIDINE 5'-PHOSPHATE DECARBOXYLASE"/>
    <property type="match status" value="1"/>
</dbReference>
<evidence type="ECO:0000313" key="10">
    <source>
        <dbReference type="Proteomes" id="UP000244910"/>
    </source>
</evidence>
<comment type="catalytic activity">
    <reaction evidence="6 7">
        <text>orotidine 5'-phosphate + H(+) = UMP + CO2</text>
        <dbReference type="Rhea" id="RHEA:11596"/>
        <dbReference type="ChEBI" id="CHEBI:15378"/>
        <dbReference type="ChEBI" id="CHEBI:16526"/>
        <dbReference type="ChEBI" id="CHEBI:57538"/>
        <dbReference type="ChEBI" id="CHEBI:57865"/>
        <dbReference type="EC" id="4.1.1.23"/>
    </reaction>
</comment>
<keyword evidence="4 7" id="KW-0665">Pyrimidine biosynthesis</keyword>
<feature type="active site" description="Proton donor" evidence="7">
    <location>
        <position position="97"/>
    </location>
</feature>
<dbReference type="SMART" id="SM00934">
    <property type="entry name" value="OMPdecase"/>
    <property type="match status" value="1"/>
</dbReference>
<dbReference type="CDD" id="cd04725">
    <property type="entry name" value="OMP_decarboxylase_like"/>
    <property type="match status" value="1"/>
</dbReference>
<dbReference type="InterPro" id="IPR011060">
    <property type="entry name" value="RibuloseP-bd_barrel"/>
</dbReference>
<comment type="similarity">
    <text evidence="2 7">Belongs to the OMP decarboxylase family. Type 2 subfamily.</text>
</comment>
<dbReference type="Gene3D" id="3.20.20.70">
    <property type="entry name" value="Aldolase class I"/>
    <property type="match status" value="1"/>
</dbReference>
<name>A0A2U8DX04_9CLOT</name>
<dbReference type="Proteomes" id="UP000244910">
    <property type="component" value="Chromosome"/>
</dbReference>
<dbReference type="PANTHER" id="PTHR43375">
    <property type="entry name" value="OROTIDINE 5'-PHOSPHATE DECARBOXYLASE"/>
    <property type="match status" value="1"/>
</dbReference>
<organism evidence="9 10">
    <name type="scientific">Clostridium drakei</name>
    <dbReference type="NCBI Taxonomy" id="332101"/>
    <lineage>
        <taxon>Bacteria</taxon>
        <taxon>Bacillati</taxon>
        <taxon>Bacillota</taxon>
        <taxon>Clostridia</taxon>
        <taxon>Eubacteriales</taxon>
        <taxon>Clostridiaceae</taxon>
        <taxon>Clostridium</taxon>
    </lineage>
</organism>
<evidence type="ECO:0000256" key="6">
    <source>
        <dbReference type="ARBA" id="ARBA00049157"/>
    </source>
</evidence>
<feature type="domain" description="Orotidine 5'-phosphate decarboxylase" evidence="8">
    <location>
        <begin position="15"/>
        <end position="266"/>
    </location>
</feature>
<dbReference type="InterPro" id="IPR001754">
    <property type="entry name" value="OMPdeCOase_dom"/>
</dbReference>
<dbReference type="GO" id="GO:0006207">
    <property type="term" value="P:'de novo' pyrimidine nucleobase biosynthetic process"/>
    <property type="evidence" value="ECO:0007669"/>
    <property type="project" value="InterPro"/>
</dbReference>
<dbReference type="OrthoDB" id="9808470at2"/>
<keyword evidence="10" id="KW-1185">Reference proteome</keyword>
<comment type="pathway">
    <text evidence="1 7">Pyrimidine metabolism; UMP biosynthesis via de novo pathway; UMP from orotate: step 2/2.</text>
</comment>
<evidence type="ECO:0000256" key="1">
    <source>
        <dbReference type="ARBA" id="ARBA00004861"/>
    </source>
</evidence>
<protein>
    <recommendedName>
        <fullName evidence="7">Orotidine 5'-phosphate decarboxylase</fullName>
        <ecNumber evidence="7">4.1.1.23</ecNumber>
    </recommendedName>
    <alternativeName>
        <fullName evidence="7">OMP decarboxylase</fullName>
        <shortName evidence="7">OMPDCase</shortName>
        <shortName evidence="7">OMPdecase</shortName>
    </alternativeName>
</protein>
<dbReference type="InterPro" id="IPR011995">
    <property type="entry name" value="OMPdecase_type-2"/>
</dbReference>
<evidence type="ECO:0000256" key="4">
    <source>
        <dbReference type="ARBA" id="ARBA00022975"/>
    </source>
</evidence>
<dbReference type="InterPro" id="IPR013785">
    <property type="entry name" value="Aldolase_TIM"/>
</dbReference>
<dbReference type="AlphaFoldDB" id="A0A2U8DX04"/>
<gene>
    <name evidence="7" type="primary">pyrF</name>
    <name evidence="9" type="ORF">B9W14_21735</name>
</gene>
<dbReference type="PROSITE" id="PS00156">
    <property type="entry name" value="OMPDECASE"/>
    <property type="match status" value="1"/>
</dbReference>
<dbReference type="Pfam" id="PF00215">
    <property type="entry name" value="OMPdecase"/>
    <property type="match status" value="1"/>
</dbReference>
<dbReference type="HAMAP" id="MF_01215">
    <property type="entry name" value="OMPdecase_type2"/>
    <property type="match status" value="1"/>
</dbReference>
<evidence type="ECO:0000256" key="3">
    <source>
        <dbReference type="ARBA" id="ARBA00022793"/>
    </source>
</evidence>
<proteinExistence type="inferred from homology"/>
<dbReference type="RefSeq" id="WP_032078862.1">
    <property type="nucleotide sequence ID" value="NZ_CP020953.1"/>
</dbReference>
<dbReference type="NCBIfam" id="TIGR02127">
    <property type="entry name" value="pyrF_sub2"/>
    <property type="match status" value="1"/>
</dbReference>
<dbReference type="FunFam" id="3.20.20.70:FF:000246">
    <property type="entry name" value="Orotidine 5'-phosphate decarboxylase"/>
    <property type="match status" value="1"/>
</dbReference>
<dbReference type="SUPFAM" id="SSF51366">
    <property type="entry name" value="Ribulose-phoshate binding barrel"/>
    <property type="match status" value="1"/>
</dbReference>
<keyword evidence="3 7" id="KW-0210">Decarboxylase</keyword>
<evidence type="ECO:0000259" key="8">
    <source>
        <dbReference type="SMART" id="SM00934"/>
    </source>
</evidence>
<dbReference type="KEGG" id="cdrk:B9W14_21735"/>
<sequence length="290" mass="32295">MIIDKLFESVEKNGHVCVGLDTDVEYIPKWVINKNTSIEDAIFEYNKNIIDATLDVASCYKVQIAYYEALGISGLMVYKKTLEYIRSKKAIVIADIKRGDIAKTAEMYAKAHFEGDFESDFVTLNPYMGLDGVEPYLPYVKNKEKGLFLLVRTSNKGAEDIQYVDTKEKEKVYNVVGEKIQQIGEQCMGSCGYSSIGGVVGCTHVEEGIKLRADLNKMFFLIPGYGAQGGKAEDVALYLHQGNGGVVNSSRGILLAYKKVEDGEKNYGECARKEVVRMRDDILSKLKING</sequence>
<evidence type="ECO:0000256" key="2">
    <source>
        <dbReference type="ARBA" id="ARBA00008847"/>
    </source>
</evidence>
<dbReference type="EC" id="4.1.1.23" evidence="7"/>
<evidence type="ECO:0000256" key="5">
    <source>
        <dbReference type="ARBA" id="ARBA00023239"/>
    </source>
</evidence>
<accession>A0A2U8DX04</accession>
<dbReference type="GO" id="GO:0004590">
    <property type="term" value="F:orotidine-5'-phosphate decarboxylase activity"/>
    <property type="evidence" value="ECO:0007669"/>
    <property type="project" value="UniProtKB-UniRule"/>
</dbReference>